<gene>
    <name evidence="2" type="ORF">CTI12_AA458250</name>
</gene>
<sequence>MTLYEKCVKNRSFNGYKMIRFPYKSNDRSNKFSMYIFLPDRRDGLQHLLELFHSDDDLFHGDFDLEQETLASLWIPKFKISTTFEPEDVMKELGLTLPFEKTNKEFSGLKYLLHGDFDLEQETLASLWIPKFKISTTFEPEDVMKELGLTLHLSKKPIKSLVG</sequence>
<dbReference type="Pfam" id="PF00079">
    <property type="entry name" value="Serpin"/>
    <property type="match status" value="1"/>
</dbReference>
<dbReference type="PANTHER" id="PTHR11461:SF340">
    <property type="entry name" value="SERPIN DOMAIN-CONTAINING PROTEIN"/>
    <property type="match status" value="1"/>
</dbReference>
<dbReference type="InterPro" id="IPR036186">
    <property type="entry name" value="Serpin_sf"/>
</dbReference>
<dbReference type="InterPro" id="IPR042185">
    <property type="entry name" value="Serpin_sf_2"/>
</dbReference>
<dbReference type="OrthoDB" id="1063785at2759"/>
<dbReference type="SUPFAM" id="SSF56574">
    <property type="entry name" value="Serpins"/>
    <property type="match status" value="2"/>
</dbReference>
<dbReference type="GO" id="GO:0005615">
    <property type="term" value="C:extracellular space"/>
    <property type="evidence" value="ECO:0007669"/>
    <property type="project" value="InterPro"/>
</dbReference>
<name>A0A2U1LRG3_ARTAN</name>
<dbReference type="Gene3D" id="2.30.39.10">
    <property type="entry name" value="Alpha-1-antitrypsin, domain 1"/>
    <property type="match status" value="1"/>
</dbReference>
<dbReference type="InterPro" id="IPR000215">
    <property type="entry name" value="Serpin_fam"/>
</dbReference>
<dbReference type="PANTHER" id="PTHR11461">
    <property type="entry name" value="SERINE PROTEASE INHIBITOR, SERPIN"/>
    <property type="match status" value="1"/>
</dbReference>
<evidence type="ECO:0000259" key="1">
    <source>
        <dbReference type="Pfam" id="PF00079"/>
    </source>
</evidence>
<protein>
    <submittedName>
        <fullName evidence="2">Serpin-ZX</fullName>
    </submittedName>
</protein>
<comment type="caution">
    <text evidence="2">The sequence shown here is derived from an EMBL/GenBank/DDBJ whole genome shotgun (WGS) entry which is preliminary data.</text>
</comment>
<feature type="domain" description="Serpin" evidence="1">
    <location>
        <begin position="12"/>
        <end position="109"/>
    </location>
</feature>
<organism evidence="2 3">
    <name type="scientific">Artemisia annua</name>
    <name type="common">Sweet wormwood</name>
    <dbReference type="NCBI Taxonomy" id="35608"/>
    <lineage>
        <taxon>Eukaryota</taxon>
        <taxon>Viridiplantae</taxon>
        <taxon>Streptophyta</taxon>
        <taxon>Embryophyta</taxon>
        <taxon>Tracheophyta</taxon>
        <taxon>Spermatophyta</taxon>
        <taxon>Magnoliopsida</taxon>
        <taxon>eudicotyledons</taxon>
        <taxon>Gunneridae</taxon>
        <taxon>Pentapetalae</taxon>
        <taxon>asterids</taxon>
        <taxon>campanulids</taxon>
        <taxon>Asterales</taxon>
        <taxon>Asteraceae</taxon>
        <taxon>Asteroideae</taxon>
        <taxon>Anthemideae</taxon>
        <taxon>Artemisiinae</taxon>
        <taxon>Artemisia</taxon>
    </lineage>
</organism>
<evidence type="ECO:0000313" key="3">
    <source>
        <dbReference type="Proteomes" id="UP000245207"/>
    </source>
</evidence>
<proteinExistence type="predicted"/>
<dbReference type="InterPro" id="IPR023796">
    <property type="entry name" value="Serpin_dom"/>
</dbReference>
<reference evidence="2 3" key="1">
    <citation type="journal article" date="2018" name="Mol. Plant">
        <title>The genome of Artemisia annua provides insight into the evolution of Asteraceae family and artemisinin biosynthesis.</title>
        <authorList>
            <person name="Shen Q."/>
            <person name="Zhang L."/>
            <person name="Liao Z."/>
            <person name="Wang S."/>
            <person name="Yan T."/>
            <person name="Shi P."/>
            <person name="Liu M."/>
            <person name="Fu X."/>
            <person name="Pan Q."/>
            <person name="Wang Y."/>
            <person name="Lv Z."/>
            <person name="Lu X."/>
            <person name="Zhang F."/>
            <person name="Jiang W."/>
            <person name="Ma Y."/>
            <person name="Chen M."/>
            <person name="Hao X."/>
            <person name="Li L."/>
            <person name="Tang Y."/>
            <person name="Lv G."/>
            <person name="Zhou Y."/>
            <person name="Sun X."/>
            <person name="Brodelius P.E."/>
            <person name="Rose J.K.C."/>
            <person name="Tang K."/>
        </authorList>
    </citation>
    <scope>NUCLEOTIDE SEQUENCE [LARGE SCALE GENOMIC DNA]</scope>
    <source>
        <strain evidence="3">cv. Huhao1</strain>
        <tissue evidence="2">Leaf</tissue>
    </source>
</reference>
<evidence type="ECO:0000313" key="2">
    <source>
        <dbReference type="EMBL" id="PWA51588.1"/>
    </source>
</evidence>
<accession>A0A2U1LRG3</accession>
<dbReference type="EMBL" id="PKPP01008103">
    <property type="protein sequence ID" value="PWA51588.1"/>
    <property type="molecule type" value="Genomic_DNA"/>
</dbReference>
<dbReference type="Proteomes" id="UP000245207">
    <property type="component" value="Unassembled WGS sequence"/>
</dbReference>
<dbReference type="AlphaFoldDB" id="A0A2U1LRG3"/>
<keyword evidence="3" id="KW-1185">Reference proteome</keyword>
<dbReference type="STRING" id="35608.A0A2U1LRG3"/>
<dbReference type="GO" id="GO:0004867">
    <property type="term" value="F:serine-type endopeptidase inhibitor activity"/>
    <property type="evidence" value="ECO:0007669"/>
    <property type="project" value="InterPro"/>
</dbReference>